<dbReference type="GO" id="GO:0016757">
    <property type="term" value="F:glycosyltransferase activity"/>
    <property type="evidence" value="ECO:0007669"/>
    <property type="project" value="UniProtKB-KW"/>
</dbReference>
<keyword evidence="9 16" id="KW-0808">Transferase</keyword>
<dbReference type="InterPro" id="IPR005904">
    <property type="entry name" value="Hxn_phspho_trans"/>
</dbReference>
<dbReference type="EMBL" id="CP121687">
    <property type="protein sequence ID" value="WZL70763.1"/>
    <property type="molecule type" value="Genomic_DNA"/>
</dbReference>
<dbReference type="Gene3D" id="3.40.50.2020">
    <property type="match status" value="1"/>
</dbReference>
<feature type="domain" description="Phosphoribosyltransferase" evidence="17">
    <location>
        <begin position="12"/>
        <end position="159"/>
    </location>
</feature>
<keyword evidence="19" id="KW-1185">Reference proteome</keyword>
<keyword evidence="7 16" id="KW-0963">Cytoplasm</keyword>
<comment type="similarity">
    <text evidence="6 16">Belongs to the purine/pyrimidine phosphoribosyltransferase family.</text>
</comment>
<gene>
    <name evidence="18" type="primary">hpt</name>
    <name evidence="18" type="ORF">QBE51_04380</name>
</gene>
<evidence type="ECO:0000256" key="8">
    <source>
        <dbReference type="ARBA" id="ARBA00022676"/>
    </source>
</evidence>
<dbReference type="PANTHER" id="PTHR43340">
    <property type="entry name" value="HYPOXANTHINE-GUANINE PHOSPHORIBOSYLTRANSFERASE"/>
    <property type="match status" value="1"/>
</dbReference>
<keyword evidence="10 16" id="KW-0479">Metal-binding</keyword>
<dbReference type="InterPro" id="IPR050408">
    <property type="entry name" value="HGPRT"/>
</dbReference>
<comment type="cofactor">
    <cofactor evidence="1 16">
        <name>Mg(2+)</name>
        <dbReference type="ChEBI" id="CHEBI:18420"/>
    </cofactor>
</comment>
<evidence type="ECO:0000256" key="13">
    <source>
        <dbReference type="ARBA" id="ARBA00022842"/>
    </source>
</evidence>
<dbReference type="SUPFAM" id="SSF53271">
    <property type="entry name" value="PRTase-like"/>
    <property type="match status" value="1"/>
</dbReference>
<evidence type="ECO:0000256" key="7">
    <source>
        <dbReference type="ARBA" id="ARBA00022490"/>
    </source>
</evidence>
<evidence type="ECO:0000256" key="3">
    <source>
        <dbReference type="ARBA" id="ARBA00004496"/>
    </source>
</evidence>
<comment type="pathway">
    <text evidence="5">Purine metabolism; GMP biosynthesis via salvage pathway; GMP from guanine: step 1/1.</text>
</comment>
<accession>A0ABZ2Y9T3</accession>
<evidence type="ECO:0000259" key="17">
    <source>
        <dbReference type="Pfam" id="PF00156"/>
    </source>
</evidence>
<dbReference type="PANTHER" id="PTHR43340:SF1">
    <property type="entry name" value="HYPOXANTHINE PHOSPHORIBOSYLTRANSFERASE"/>
    <property type="match status" value="1"/>
</dbReference>
<evidence type="ECO:0000256" key="5">
    <source>
        <dbReference type="ARBA" id="ARBA00004676"/>
    </source>
</evidence>
<evidence type="ECO:0000256" key="4">
    <source>
        <dbReference type="ARBA" id="ARBA00004669"/>
    </source>
</evidence>
<comment type="function">
    <text evidence="2">Purine salvage pathway enzyme that catalyzes the transfer of the ribosyl-5-phosphate group from 5-phospho-alpha-D-ribose 1-diphosphate (PRPP) to the N9 position of the 6-oxopurines hypoxanthine and guanine to form the corresponding ribonucleotides IMP (inosine 5'-monophosphate) and GMP (guanosine 5'-monophosphate), with the release of PPi.</text>
</comment>
<organism evidence="18 19">
    <name type="scientific">Defluviitalea saccharophila</name>
    <dbReference type="NCBI Taxonomy" id="879970"/>
    <lineage>
        <taxon>Bacteria</taxon>
        <taxon>Bacillati</taxon>
        <taxon>Bacillota</taxon>
        <taxon>Clostridia</taxon>
        <taxon>Lachnospirales</taxon>
        <taxon>Defluviitaleaceae</taxon>
        <taxon>Defluviitalea</taxon>
    </lineage>
</organism>
<evidence type="ECO:0000256" key="1">
    <source>
        <dbReference type="ARBA" id="ARBA00001946"/>
    </source>
</evidence>
<dbReference type="RefSeq" id="WP_341877719.1">
    <property type="nucleotide sequence ID" value="NZ_CP121687.1"/>
</dbReference>
<dbReference type="InterPro" id="IPR029057">
    <property type="entry name" value="PRTase-like"/>
</dbReference>
<name>A0ABZ2Y9T3_9FIRM</name>
<evidence type="ECO:0000313" key="18">
    <source>
        <dbReference type="EMBL" id="WZL70763.1"/>
    </source>
</evidence>
<dbReference type="InterPro" id="IPR000836">
    <property type="entry name" value="PRTase_dom"/>
</dbReference>
<keyword evidence="8 16" id="KW-0328">Glycosyltransferase</keyword>
<evidence type="ECO:0000256" key="15">
    <source>
        <dbReference type="ARBA" id="ARBA00049402"/>
    </source>
</evidence>
<keyword evidence="12 16" id="KW-0547">Nucleotide-binding</keyword>
<keyword evidence="11 16" id="KW-0660">Purine salvage</keyword>
<reference evidence="18 19" key="1">
    <citation type="submission" date="2023-03" db="EMBL/GenBank/DDBJ databases">
        <title>Novel Species.</title>
        <authorList>
            <person name="Ma S."/>
        </authorList>
    </citation>
    <scope>NUCLEOTIDE SEQUENCE [LARGE SCALE GENOMIC DNA]</scope>
    <source>
        <strain evidence="18 19">LIND6LT2</strain>
    </source>
</reference>
<dbReference type="NCBIfam" id="TIGR01203">
    <property type="entry name" value="HGPRTase"/>
    <property type="match status" value="1"/>
</dbReference>
<dbReference type="Pfam" id="PF00156">
    <property type="entry name" value="Pribosyltran"/>
    <property type="match status" value="1"/>
</dbReference>
<evidence type="ECO:0000256" key="10">
    <source>
        <dbReference type="ARBA" id="ARBA00022723"/>
    </source>
</evidence>
<dbReference type="CDD" id="cd06223">
    <property type="entry name" value="PRTases_typeI"/>
    <property type="match status" value="1"/>
</dbReference>
<evidence type="ECO:0000256" key="12">
    <source>
        <dbReference type="ARBA" id="ARBA00022741"/>
    </source>
</evidence>
<evidence type="ECO:0000256" key="14">
    <source>
        <dbReference type="ARBA" id="ARBA00048811"/>
    </source>
</evidence>
<sequence length="178" mass="20260">MQNDIKEILFTEEEIAEKVKELGQQISKDYSGENLTVVGILKGSNIFMGDLIRKIDIPLSIDFMVVSSYGQSTESSGVVKVLKDLEYSIEGKNILIVEDIIDTGLTLDYLKENLLRRKPKSLKICTLLDKPARRKVDLKVDYIGFEIPDAFIVGYGIDYAERYRNLPYVAVLKEEVYQ</sequence>
<comment type="pathway">
    <text evidence="4 16">Purine metabolism; IMP biosynthesis via salvage pathway; IMP from hypoxanthine: step 1/1.</text>
</comment>
<protein>
    <recommendedName>
        <fullName evidence="16">Hypoxanthine phosphoribosyltransferase</fullName>
        <ecNumber evidence="16">2.4.2.8</ecNumber>
    </recommendedName>
</protein>
<comment type="subcellular location">
    <subcellularLocation>
        <location evidence="3 16">Cytoplasm</location>
    </subcellularLocation>
</comment>
<comment type="catalytic activity">
    <reaction evidence="14">
        <text>GMP + diphosphate = guanine + 5-phospho-alpha-D-ribose 1-diphosphate</text>
        <dbReference type="Rhea" id="RHEA:25424"/>
        <dbReference type="ChEBI" id="CHEBI:16235"/>
        <dbReference type="ChEBI" id="CHEBI:33019"/>
        <dbReference type="ChEBI" id="CHEBI:58017"/>
        <dbReference type="ChEBI" id="CHEBI:58115"/>
        <dbReference type="EC" id="2.4.2.8"/>
    </reaction>
    <physiologicalReaction direction="right-to-left" evidence="14">
        <dbReference type="Rhea" id="RHEA:25426"/>
    </physiologicalReaction>
</comment>
<comment type="catalytic activity">
    <reaction evidence="15">
        <text>IMP + diphosphate = hypoxanthine + 5-phospho-alpha-D-ribose 1-diphosphate</text>
        <dbReference type="Rhea" id="RHEA:17973"/>
        <dbReference type="ChEBI" id="CHEBI:17368"/>
        <dbReference type="ChEBI" id="CHEBI:33019"/>
        <dbReference type="ChEBI" id="CHEBI:58017"/>
        <dbReference type="ChEBI" id="CHEBI:58053"/>
        <dbReference type="EC" id="2.4.2.8"/>
    </reaction>
    <physiologicalReaction direction="right-to-left" evidence="15">
        <dbReference type="Rhea" id="RHEA:17975"/>
    </physiologicalReaction>
</comment>
<evidence type="ECO:0000256" key="2">
    <source>
        <dbReference type="ARBA" id="ARBA00002049"/>
    </source>
</evidence>
<proteinExistence type="inferred from homology"/>
<evidence type="ECO:0000256" key="11">
    <source>
        <dbReference type="ARBA" id="ARBA00022726"/>
    </source>
</evidence>
<evidence type="ECO:0000313" key="19">
    <source>
        <dbReference type="Proteomes" id="UP001486565"/>
    </source>
</evidence>
<dbReference type="Proteomes" id="UP001486565">
    <property type="component" value="Chromosome"/>
</dbReference>
<evidence type="ECO:0000256" key="16">
    <source>
        <dbReference type="RuleBase" id="RU364099"/>
    </source>
</evidence>
<evidence type="ECO:0000256" key="9">
    <source>
        <dbReference type="ARBA" id="ARBA00022679"/>
    </source>
</evidence>
<evidence type="ECO:0000256" key="6">
    <source>
        <dbReference type="ARBA" id="ARBA00008391"/>
    </source>
</evidence>
<keyword evidence="13 16" id="KW-0460">Magnesium</keyword>
<dbReference type="EC" id="2.4.2.8" evidence="16"/>